<feature type="compositionally biased region" description="Basic and acidic residues" evidence="1">
    <location>
        <begin position="98"/>
        <end position="108"/>
    </location>
</feature>
<feature type="region of interest" description="Disordered" evidence="1">
    <location>
        <begin position="1"/>
        <end position="76"/>
    </location>
</feature>
<organism evidence="2 3">
    <name type="scientific">Monilinia vaccinii-corymbosi</name>
    <dbReference type="NCBI Taxonomy" id="61207"/>
    <lineage>
        <taxon>Eukaryota</taxon>
        <taxon>Fungi</taxon>
        <taxon>Dikarya</taxon>
        <taxon>Ascomycota</taxon>
        <taxon>Pezizomycotina</taxon>
        <taxon>Leotiomycetes</taxon>
        <taxon>Helotiales</taxon>
        <taxon>Sclerotiniaceae</taxon>
        <taxon>Monilinia</taxon>
    </lineage>
</organism>
<protein>
    <submittedName>
        <fullName evidence="2">Uncharacterized protein</fullName>
    </submittedName>
</protein>
<dbReference type="AlphaFoldDB" id="A0A8A3PDT1"/>
<proteinExistence type="predicted"/>
<dbReference type="Proteomes" id="UP000672032">
    <property type="component" value="Chromosome 3"/>
</dbReference>
<keyword evidence="3" id="KW-1185">Reference proteome</keyword>
<feature type="compositionally biased region" description="Basic and acidic residues" evidence="1">
    <location>
        <begin position="48"/>
        <end position="76"/>
    </location>
</feature>
<accession>A0A8A3PDT1</accession>
<feature type="region of interest" description="Disordered" evidence="1">
    <location>
        <begin position="96"/>
        <end position="146"/>
    </location>
</feature>
<evidence type="ECO:0000313" key="3">
    <source>
        <dbReference type="Proteomes" id="UP000672032"/>
    </source>
</evidence>
<evidence type="ECO:0000256" key="1">
    <source>
        <dbReference type="SAM" id="MobiDB-lite"/>
    </source>
</evidence>
<gene>
    <name evidence="2" type="ORF">DSL72_002827</name>
</gene>
<sequence>MPTHVNNDSNNSTPSITKESSSGSTKKQRQQKSAAHTYTMLTAKKAKDKAPVEDDFSLGHKENFDSKGEDLDEKGLPIDPTARIRVLKANLQALRAAESTRRGPEQVHHQQQQQQQKRVDSEGSLRVVQTSRQESEDNIFESPGRRLFGSPAKRQFEAEDCREDLEGICVDCIQSCLAGNSEGICFLVPEQRNDVYLLCFKQRQKCEKVPKGPLLRDFLRYREALMMYSVEAEASYFLSRSRVPSY</sequence>
<name>A0A8A3PDT1_9HELO</name>
<feature type="compositionally biased region" description="Polar residues" evidence="1">
    <location>
        <begin position="1"/>
        <end position="40"/>
    </location>
</feature>
<dbReference type="EMBL" id="CP063407">
    <property type="protein sequence ID" value="QSZ33239.1"/>
    <property type="molecule type" value="Genomic_DNA"/>
</dbReference>
<evidence type="ECO:0000313" key="2">
    <source>
        <dbReference type="EMBL" id="QSZ33239.1"/>
    </source>
</evidence>
<reference evidence="2" key="1">
    <citation type="submission" date="2020-10" db="EMBL/GenBank/DDBJ databases">
        <title>Genome Sequence of Monilinia vaccinii-corymbosi Sheds Light on Mummy Berry Disease Infection of Blueberry and Mating Type.</title>
        <authorList>
            <person name="Yow A.G."/>
            <person name="Zhang Y."/>
            <person name="Bansal K."/>
            <person name="Eacker S.M."/>
            <person name="Sullivan S."/>
            <person name="Liachko I."/>
            <person name="Cubeta M.A."/>
            <person name="Rollins J.A."/>
            <person name="Ashrafi H."/>
        </authorList>
    </citation>
    <scope>NUCLEOTIDE SEQUENCE</scope>
    <source>
        <strain evidence="2">RL-1</strain>
    </source>
</reference>